<reference evidence="8" key="1">
    <citation type="submission" date="2025-08" db="UniProtKB">
        <authorList>
            <consortium name="RefSeq"/>
        </authorList>
    </citation>
    <scope>IDENTIFICATION</scope>
</reference>
<organism evidence="7 8">
    <name type="scientific">Hyalella azteca</name>
    <name type="common">Amphipod</name>
    <dbReference type="NCBI Taxonomy" id="294128"/>
    <lineage>
        <taxon>Eukaryota</taxon>
        <taxon>Metazoa</taxon>
        <taxon>Ecdysozoa</taxon>
        <taxon>Arthropoda</taxon>
        <taxon>Crustacea</taxon>
        <taxon>Multicrustacea</taxon>
        <taxon>Malacostraca</taxon>
        <taxon>Eumalacostraca</taxon>
        <taxon>Peracarida</taxon>
        <taxon>Amphipoda</taxon>
        <taxon>Senticaudata</taxon>
        <taxon>Talitrida</taxon>
        <taxon>Talitroidea</taxon>
        <taxon>Hyalellidae</taxon>
        <taxon>Hyalella</taxon>
    </lineage>
</organism>
<sequence>MQSKKRSVVIAAIILTILYWMFTYVLFINHEADETYAGVSINSTYMDNERSPPLVLMICNDGNRIPEKETAMTKFETQLRQTKVLIKSAMRLSHSPIRFIIFGNDDTILPTIEAYVAPWPDQMRERLALSYRSVFYPNSWNLIDFYEKCAAARLLLHWALPEFDSAIYLDTDHVFMRPPEHLMEHFKNFDDKQVFGMAPAHGYYQAYNVEFPYYGKKGLSDALMLTNLTRWRNLPFDWLPMVTSVV</sequence>
<evidence type="ECO:0000256" key="3">
    <source>
        <dbReference type="ARBA" id="ARBA00022676"/>
    </source>
</evidence>
<keyword evidence="6" id="KW-1133">Transmembrane helix</keyword>
<dbReference type="GO" id="GO:0035252">
    <property type="term" value="F:UDP-xylosyltransferase activity"/>
    <property type="evidence" value="ECO:0007669"/>
    <property type="project" value="TreeGrafter"/>
</dbReference>
<dbReference type="Proteomes" id="UP000694843">
    <property type="component" value="Unplaced"/>
</dbReference>
<gene>
    <name evidence="8" type="primary">LOC108665945</name>
</gene>
<dbReference type="Gene3D" id="3.90.550.10">
    <property type="entry name" value="Spore Coat Polysaccharide Biosynthesis Protein SpsA, Chain A"/>
    <property type="match status" value="1"/>
</dbReference>
<dbReference type="OrthoDB" id="6238971at2759"/>
<feature type="non-terminal residue" evidence="8">
    <location>
        <position position="246"/>
    </location>
</feature>
<evidence type="ECO:0000313" key="8">
    <source>
        <dbReference type="RefSeq" id="XP_018008240.2"/>
    </source>
</evidence>
<comment type="similarity">
    <text evidence="2">Belongs to the glycosyltransferase 8 family.</text>
</comment>
<evidence type="ECO:0000313" key="7">
    <source>
        <dbReference type="Proteomes" id="UP000694843"/>
    </source>
</evidence>
<dbReference type="RefSeq" id="XP_018008240.2">
    <property type="nucleotide sequence ID" value="XM_018152751.2"/>
</dbReference>
<keyword evidence="5" id="KW-0735">Signal-anchor</keyword>
<evidence type="ECO:0000256" key="4">
    <source>
        <dbReference type="ARBA" id="ARBA00022679"/>
    </source>
</evidence>
<evidence type="ECO:0000256" key="6">
    <source>
        <dbReference type="SAM" id="Phobius"/>
    </source>
</evidence>
<dbReference type="GO" id="GO:0016020">
    <property type="term" value="C:membrane"/>
    <property type="evidence" value="ECO:0007669"/>
    <property type="project" value="UniProtKB-SubCell"/>
</dbReference>
<feature type="transmembrane region" description="Helical" evidence="6">
    <location>
        <begin position="7"/>
        <end position="27"/>
    </location>
</feature>
<evidence type="ECO:0000256" key="2">
    <source>
        <dbReference type="ARBA" id="ARBA00006351"/>
    </source>
</evidence>
<name>A0A8B7N3S3_HYAAZ</name>
<dbReference type="KEGG" id="hazt:108665945"/>
<keyword evidence="3" id="KW-0328">Glycosyltransferase</keyword>
<dbReference type="GO" id="GO:0016266">
    <property type="term" value="P:protein O-linked glycosylation via N-acetyl-galactosamine"/>
    <property type="evidence" value="ECO:0007669"/>
    <property type="project" value="TreeGrafter"/>
</dbReference>
<keyword evidence="7" id="KW-1185">Reference proteome</keyword>
<evidence type="ECO:0000256" key="5">
    <source>
        <dbReference type="ARBA" id="ARBA00022968"/>
    </source>
</evidence>
<dbReference type="PANTHER" id="PTHR46012">
    <property type="entry name" value="IP22168P"/>
    <property type="match status" value="1"/>
</dbReference>
<comment type="subcellular location">
    <subcellularLocation>
        <location evidence="1">Membrane</location>
        <topology evidence="1">Single-pass type II membrane protein</topology>
    </subcellularLocation>
</comment>
<proteinExistence type="inferred from homology"/>
<accession>A0A8B7N3S3</accession>
<dbReference type="InterPro" id="IPR051993">
    <property type="entry name" value="Glycosyltransferase_8"/>
</dbReference>
<protein>
    <submittedName>
        <fullName evidence="8">Glucoside xylosyltransferase 2</fullName>
    </submittedName>
</protein>
<dbReference type="PANTHER" id="PTHR46012:SF2">
    <property type="entry name" value="IP22168P"/>
    <property type="match status" value="1"/>
</dbReference>
<dbReference type="AlphaFoldDB" id="A0A8B7N3S3"/>
<dbReference type="GeneID" id="108665945"/>
<dbReference type="SUPFAM" id="SSF53448">
    <property type="entry name" value="Nucleotide-diphospho-sugar transferases"/>
    <property type="match status" value="1"/>
</dbReference>
<evidence type="ECO:0000256" key="1">
    <source>
        <dbReference type="ARBA" id="ARBA00004606"/>
    </source>
</evidence>
<dbReference type="InterPro" id="IPR029044">
    <property type="entry name" value="Nucleotide-diphossugar_trans"/>
</dbReference>
<keyword evidence="6" id="KW-0472">Membrane</keyword>
<keyword evidence="4" id="KW-0808">Transferase</keyword>
<keyword evidence="6" id="KW-0812">Transmembrane</keyword>